<protein>
    <submittedName>
        <fullName evidence="1">Uncharacterized protein</fullName>
    </submittedName>
</protein>
<name>A0A0G4GNP1_VITBC</name>
<keyword evidence="2" id="KW-1185">Reference proteome</keyword>
<dbReference type="AlphaFoldDB" id="A0A0G4GNP1"/>
<proteinExistence type="predicted"/>
<sequence length="367" mass="39604">MSDLPSSSSCRLSFCVHRSAPNPYHDYSGYNYDPNSKPYNDYQYYVVLPVGASVATFELTEGVVSRTITPTRARQLIANNGADPCVRVTVVWGYKRTSSFMGYGRHPPQVAEYPLMDLAIDHDLDSLVNGEDVMYGVRWPDHPDGVSVVMAMLEGGADVGMALGIAVERINEAVVDAALQHRPDPNASTAVGIQGCVGRMLEKGRRSDARAATCTRIFLKLVKRNPTLVSDDTRVGGICGRLAGSPGQEPAASVDEAFCDTLFDTPRPLQATSFASLVHAAIESGSVAAFKWLCRKNRAATMTYINSPRGGVAGGTPLHCIAFGRGRLPASQAIKNMQFIRQMLVLGASFESAVGQGLQRMDLVRDV</sequence>
<evidence type="ECO:0000313" key="2">
    <source>
        <dbReference type="Proteomes" id="UP000041254"/>
    </source>
</evidence>
<organism evidence="1 2">
    <name type="scientific">Vitrella brassicaformis (strain CCMP3155)</name>
    <dbReference type="NCBI Taxonomy" id="1169540"/>
    <lineage>
        <taxon>Eukaryota</taxon>
        <taxon>Sar</taxon>
        <taxon>Alveolata</taxon>
        <taxon>Colpodellida</taxon>
        <taxon>Vitrellaceae</taxon>
        <taxon>Vitrella</taxon>
    </lineage>
</organism>
<dbReference type="InParanoid" id="A0A0G4GNP1"/>
<evidence type="ECO:0000313" key="1">
    <source>
        <dbReference type="EMBL" id="CEM31902.1"/>
    </source>
</evidence>
<dbReference type="Proteomes" id="UP000041254">
    <property type="component" value="Unassembled WGS sequence"/>
</dbReference>
<dbReference type="EMBL" id="CDMY01000738">
    <property type="protein sequence ID" value="CEM31902.1"/>
    <property type="molecule type" value="Genomic_DNA"/>
</dbReference>
<accession>A0A0G4GNP1</accession>
<dbReference type="VEuPathDB" id="CryptoDB:Vbra_2323"/>
<reference evidence="1 2" key="1">
    <citation type="submission" date="2014-11" db="EMBL/GenBank/DDBJ databases">
        <authorList>
            <person name="Zhu J."/>
            <person name="Qi W."/>
            <person name="Song R."/>
        </authorList>
    </citation>
    <scope>NUCLEOTIDE SEQUENCE [LARGE SCALE GENOMIC DNA]</scope>
</reference>
<gene>
    <name evidence="1" type="ORF">Vbra_2323</name>
</gene>
<dbReference type="PhylomeDB" id="A0A0G4GNP1"/>